<reference evidence="1" key="1">
    <citation type="journal article" date="2023" name="GigaByte">
        <title>Genome assembly of the bearded iris, Iris pallida Lam.</title>
        <authorList>
            <person name="Bruccoleri R.E."/>
            <person name="Oakeley E.J."/>
            <person name="Faust A.M.E."/>
            <person name="Altorfer M."/>
            <person name="Dessus-Babus S."/>
            <person name="Burckhardt D."/>
            <person name="Oertli M."/>
            <person name="Naumann U."/>
            <person name="Petersen F."/>
            <person name="Wong J."/>
        </authorList>
    </citation>
    <scope>NUCLEOTIDE SEQUENCE</scope>
    <source>
        <strain evidence="1">GSM-AAB239-AS_SAM_17_03QT</strain>
    </source>
</reference>
<dbReference type="Proteomes" id="UP001140949">
    <property type="component" value="Unassembled WGS sequence"/>
</dbReference>
<dbReference type="AlphaFoldDB" id="A0AAX6I9H6"/>
<evidence type="ECO:0000313" key="1">
    <source>
        <dbReference type="EMBL" id="KAJ6849980.1"/>
    </source>
</evidence>
<keyword evidence="2" id="KW-1185">Reference proteome</keyword>
<dbReference type="EMBL" id="JANAVB010003398">
    <property type="protein sequence ID" value="KAJ6849980.1"/>
    <property type="molecule type" value="Genomic_DNA"/>
</dbReference>
<organism evidence="1 2">
    <name type="scientific">Iris pallida</name>
    <name type="common">Sweet iris</name>
    <dbReference type="NCBI Taxonomy" id="29817"/>
    <lineage>
        <taxon>Eukaryota</taxon>
        <taxon>Viridiplantae</taxon>
        <taxon>Streptophyta</taxon>
        <taxon>Embryophyta</taxon>
        <taxon>Tracheophyta</taxon>
        <taxon>Spermatophyta</taxon>
        <taxon>Magnoliopsida</taxon>
        <taxon>Liliopsida</taxon>
        <taxon>Asparagales</taxon>
        <taxon>Iridaceae</taxon>
        <taxon>Iridoideae</taxon>
        <taxon>Irideae</taxon>
        <taxon>Iris</taxon>
    </lineage>
</organism>
<comment type="caution">
    <text evidence="1">The sequence shown here is derived from an EMBL/GenBank/DDBJ whole genome shotgun (WGS) entry which is preliminary data.</text>
</comment>
<accession>A0AAX6I9H6</accession>
<sequence length="49" mass="5753">MFVSTIGVGFHYHLWQRRDEHMSSIGVWTRIVAKEPGCRVQEGFPVLFF</sequence>
<reference evidence="1" key="2">
    <citation type="submission" date="2023-04" db="EMBL/GenBank/DDBJ databases">
        <authorList>
            <person name="Bruccoleri R.E."/>
            <person name="Oakeley E.J."/>
            <person name="Faust A.-M."/>
            <person name="Dessus-Babus S."/>
            <person name="Altorfer M."/>
            <person name="Burckhardt D."/>
            <person name="Oertli M."/>
            <person name="Naumann U."/>
            <person name="Petersen F."/>
            <person name="Wong J."/>
        </authorList>
    </citation>
    <scope>NUCLEOTIDE SEQUENCE</scope>
    <source>
        <strain evidence="1">GSM-AAB239-AS_SAM_17_03QT</strain>
        <tissue evidence="1">Leaf</tissue>
    </source>
</reference>
<proteinExistence type="predicted"/>
<evidence type="ECO:0000313" key="2">
    <source>
        <dbReference type="Proteomes" id="UP001140949"/>
    </source>
</evidence>
<protein>
    <submittedName>
        <fullName evidence="1">Uncharacterized protein</fullName>
    </submittedName>
</protein>
<name>A0AAX6I9H6_IRIPA</name>
<gene>
    <name evidence="1" type="ORF">M6B38_269150</name>
</gene>